<dbReference type="EMBL" id="FUWG01000005">
    <property type="protein sequence ID" value="SJZ34833.1"/>
    <property type="molecule type" value="Genomic_DNA"/>
</dbReference>
<dbReference type="GeneID" id="78316194"/>
<protein>
    <submittedName>
        <fullName evidence="1">Cell translocating kinase A N-terminus</fullName>
    </submittedName>
</protein>
<keyword evidence="2" id="KW-1185">Reference proteome</keyword>
<dbReference type="RefSeq" id="WP_078932793.1">
    <property type="nucleotide sequence ID" value="NZ_FUWG01000005.1"/>
</dbReference>
<proteinExistence type="predicted"/>
<sequence length="323" mass="36714">MEIFDFSNAEYSNRNGSYGGAAGDKDGILINGEPWIAKYPKSNEGMAKSDKLSKFSQTPLSEFIGSHIYEILGYPVHKTLLGIRKNNLVVACKDFCDENTRLLEMRTLKNIHISEMNQNFNVDLHETDDGHLVNLKELFIHFELNPEISKINGISERFWNQVVIDGLIGNNDRNNGNWGILSCGDKRELAPIFDNGASFYPKKSTLAIEQILKLPEADQARNNTNVQEPFTIDGEHHLNYRSILDLTESEISAAQVELLKAAVISNTELVESKLNEIIDFVKSIPGSYEGYEIISEPRREYYLKSFITRFEDVLKKRRDELCS</sequence>
<gene>
    <name evidence="1" type="ORF">SAMN02745149_00881</name>
</gene>
<dbReference type="Gene3D" id="1.10.1070.20">
    <property type="match status" value="1"/>
</dbReference>
<dbReference type="STRING" id="261392.SAMN02745149_00881"/>
<keyword evidence="1" id="KW-0808">Transferase</keyword>
<name>A0A1T4JXG0_TREPO</name>
<accession>A0A1T4JXG0</accession>
<dbReference type="CDD" id="cd17792">
    <property type="entry name" value="CtkA"/>
    <property type="match status" value="1"/>
</dbReference>
<organism evidence="1 2">
    <name type="scientific">Treponema porcinum</name>
    <dbReference type="NCBI Taxonomy" id="261392"/>
    <lineage>
        <taxon>Bacteria</taxon>
        <taxon>Pseudomonadati</taxon>
        <taxon>Spirochaetota</taxon>
        <taxon>Spirochaetia</taxon>
        <taxon>Spirochaetales</taxon>
        <taxon>Treponemataceae</taxon>
        <taxon>Treponema</taxon>
    </lineage>
</organism>
<dbReference type="GO" id="GO:0016301">
    <property type="term" value="F:kinase activity"/>
    <property type="evidence" value="ECO:0007669"/>
    <property type="project" value="UniProtKB-KW"/>
</dbReference>
<evidence type="ECO:0000313" key="2">
    <source>
        <dbReference type="Proteomes" id="UP000190423"/>
    </source>
</evidence>
<reference evidence="1 2" key="1">
    <citation type="submission" date="2017-02" db="EMBL/GenBank/DDBJ databases">
        <authorList>
            <person name="Peterson S.W."/>
        </authorList>
    </citation>
    <scope>NUCLEOTIDE SEQUENCE [LARGE SCALE GENOMIC DNA]</scope>
    <source>
        <strain evidence="1 2">ATCC BAA-908</strain>
    </source>
</reference>
<dbReference type="Gene3D" id="3.30.200.120">
    <property type="match status" value="1"/>
</dbReference>
<dbReference type="Proteomes" id="UP000190423">
    <property type="component" value="Unassembled WGS sequence"/>
</dbReference>
<keyword evidence="1" id="KW-0418">Kinase</keyword>
<dbReference type="OrthoDB" id="9812605at2"/>
<dbReference type="AlphaFoldDB" id="A0A1T4JXG0"/>
<evidence type="ECO:0000313" key="1">
    <source>
        <dbReference type="EMBL" id="SJZ34833.1"/>
    </source>
</evidence>